<protein>
    <submittedName>
        <fullName evidence="1">Uncharacterized protein</fullName>
    </submittedName>
</protein>
<evidence type="ECO:0000313" key="1">
    <source>
        <dbReference type="EMBL" id="GFD59338.1"/>
    </source>
</evidence>
<dbReference type="EMBL" id="BKCJ011863715">
    <property type="protein sequence ID" value="GFD59338.1"/>
    <property type="molecule type" value="Genomic_DNA"/>
</dbReference>
<comment type="caution">
    <text evidence="1">The sequence shown here is derived from an EMBL/GenBank/DDBJ whole genome shotgun (WGS) entry which is preliminary data.</text>
</comment>
<gene>
    <name evidence="1" type="ORF">Tci_931307</name>
</gene>
<feature type="non-terminal residue" evidence="1">
    <location>
        <position position="79"/>
    </location>
</feature>
<proteinExistence type="predicted"/>
<name>A0A699XMN7_TANCI</name>
<sequence length="79" mass="8370">MMPNLATLSGKGIFDVVKAAINQSEVMTKIASLTTLPELKTLLVVDKKIQANIVNGNLVVQPFDLTIGDVKMNIGGSNS</sequence>
<reference evidence="1" key="1">
    <citation type="journal article" date="2019" name="Sci. Rep.">
        <title>Draft genome of Tanacetum cinerariifolium, the natural source of mosquito coil.</title>
        <authorList>
            <person name="Yamashiro T."/>
            <person name="Shiraishi A."/>
            <person name="Satake H."/>
            <person name="Nakayama K."/>
        </authorList>
    </citation>
    <scope>NUCLEOTIDE SEQUENCE</scope>
</reference>
<dbReference type="AlphaFoldDB" id="A0A699XMN7"/>
<organism evidence="1">
    <name type="scientific">Tanacetum cinerariifolium</name>
    <name type="common">Dalmatian daisy</name>
    <name type="synonym">Chrysanthemum cinerariifolium</name>
    <dbReference type="NCBI Taxonomy" id="118510"/>
    <lineage>
        <taxon>Eukaryota</taxon>
        <taxon>Viridiplantae</taxon>
        <taxon>Streptophyta</taxon>
        <taxon>Embryophyta</taxon>
        <taxon>Tracheophyta</taxon>
        <taxon>Spermatophyta</taxon>
        <taxon>Magnoliopsida</taxon>
        <taxon>eudicotyledons</taxon>
        <taxon>Gunneridae</taxon>
        <taxon>Pentapetalae</taxon>
        <taxon>asterids</taxon>
        <taxon>campanulids</taxon>
        <taxon>Asterales</taxon>
        <taxon>Asteraceae</taxon>
        <taxon>Asteroideae</taxon>
        <taxon>Anthemideae</taxon>
        <taxon>Anthemidinae</taxon>
        <taxon>Tanacetum</taxon>
    </lineage>
</organism>
<accession>A0A699XMN7</accession>